<dbReference type="KEGG" id="mcha:111017490"/>
<evidence type="ECO:0000256" key="1">
    <source>
        <dbReference type="SAM" id="MobiDB-lite"/>
    </source>
</evidence>
<dbReference type="InterPro" id="IPR044171">
    <property type="entry name" value="LAX2-like"/>
</dbReference>
<evidence type="ECO:0000313" key="3">
    <source>
        <dbReference type="RefSeq" id="XP_022148945.1"/>
    </source>
</evidence>
<dbReference type="OrthoDB" id="1932457at2759"/>
<accession>A0A6J1D4C9</accession>
<feature type="region of interest" description="Disordered" evidence="1">
    <location>
        <begin position="47"/>
        <end position="75"/>
    </location>
</feature>
<evidence type="ECO:0000313" key="2">
    <source>
        <dbReference type="Proteomes" id="UP000504603"/>
    </source>
</evidence>
<dbReference type="Gene3D" id="3.10.20.90">
    <property type="entry name" value="Phosphatidylinositol 3-kinase Catalytic Subunit, Chain A, domain 1"/>
    <property type="match status" value="1"/>
</dbReference>
<dbReference type="PANTHER" id="PTHR47290">
    <property type="entry name" value="RING FINGER PROTEIN"/>
    <property type="match status" value="1"/>
</dbReference>
<dbReference type="Proteomes" id="UP000504603">
    <property type="component" value="Unplaced"/>
</dbReference>
<reference evidence="3" key="1">
    <citation type="submission" date="2025-08" db="UniProtKB">
        <authorList>
            <consortium name="RefSeq"/>
        </authorList>
    </citation>
    <scope>IDENTIFICATION</scope>
    <source>
        <strain evidence="3">OHB3-1</strain>
    </source>
</reference>
<dbReference type="AlphaFoldDB" id="A0A6J1D4C9"/>
<dbReference type="PANTHER" id="PTHR47290:SF4">
    <property type="entry name" value="RING FINGER PROTEIN"/>
    <property type="match status" value="1"/>
</dbReference>
<organism evidence="2 3">
    <name type="scientific">Momordica charantia</name>
    <name type="common">Bitter gourd</name>
    <name type="synonym">Balsam pear</name>
    <dbReference type="NCBI Taxonomy" id="3673"/>
    <lineage>
        <taxon>Eukaryota</taxon>
        <taxon>Viridiplantae</taxon>
        <taxon>Streptophyta</taxon>
        <taxon>Embryophyta</taxon>
        <taxon>Tracheophyta</taxon>
        <taxon>Spermatophyta</taxon>
        <taxon>Magnoliopsida</taxon>
        <taxon>eudicotyledons</taxon>
        <taxon>Gunneridae</taxon>
        <taxon>Pentapetalae</taxon>
        <taxon>rosids</taxon>
        <taxon>fabids</taxon>
        <taxon>Cucurbitales</taxon>
        <taxon>Cucurbitaceae</taxon>
        <taxon>Momordiceae</taxon>
        <taxon>Momordica</taxon>
    </lineage>
</organism>
<protein>
    <submittedName>
        <fullName evidence="3">Uncharacterized protein LOC111017490</fullName>
    </submittedName>
</protein>
<proteinExistence type="predicted"/>
<name>A0A6J1D4C9_MOMCH</name>
<dbReference type="GeneID" id="111017490"/>
<gene>
    <name evidence="3" type="primary">LOC111017490</name>
</gene>
<sequence>MVPPQSLNHDQNLHAASYGGFAFNIFSQQNTTLGVMNRFEGFNNHHLHHHHDSTTNSFLPEEDESTGPHTLSDTPKDVLLQDAADKSWLRLSIGADDKHDAAQPLDILPGDGGGGSKFGLENESFGAREFSPPAEVNWSFTPMISHNHNSSSSCSSFVPFGPYFSRPFQLHTGIDLVAAAPPGPSSDTITVIDPPHRPHSGIWFTLQPLEFKQGSFPHRSSTYLRIKDGRMTVRLLIKYLVKKLRLDSESQIEIRCRGEKLEPCLTMQHIRDNIWTSKHKNSLTLLPHSSTIHHIMVLHYATP</sequence>
<dbReference type="RefSeq" id="XP_022148945.1">
    <property type="nucleotide sequence ID" value="XM_022293253.1"/>
</dbReference>
<keyword evidence="2" id="KW-1185">Reference proteome</keyword>